<dbReference type="Ensembl" id="ENSTRUT00000074566.1">
    <property type="protein sequence ID" value="ENSTRUP00000075770.1"/>
    <property type="gene ID" value="ENSTRUG00000014905.3"/>
</dbReference>
<evidence type="ECO:0000256" key="4">
    <source>
        <dbReference type="ARBA" id="ARBA00023136"/>
    </source>
</evidence>
<feature type="transmembrane region" description="Helical" evidence="6">
    <location>
        <begin position="240"/>
        <end position="262"/>
    </location>
</feature>
<dbReference type="InterPro" id="IPR001902">
    <property type="entry name" value="SLC26A/SulP_fam"/>
</dbReference>
<proteinExistence type="predicted"/>
<dbReference type="Pfam" id="PF00916">
    <property type="entry name" value="Sulfate_transp"/>
    <property type="match status" value="2"/>
</dbReference>
<feature type="transmembrane region" description="Helical" evidence="6">
    <location>
        <begin position="282"/>
        <end position="305"/>
    </location>
</feature>
<evidence type="ECO:0000256" key="1">
    <source>
        <dbReference type="ARBA" id="ARBA00004141"/>
    </source>
</evidence>
<dbReference type="PANTHER" id="PTHR11814">
    <property type="entry name" value="SULFATE TRANSPORTER"/>
    <property type="match status" value="1"/>
</dbReference>
<evidence type="ECO:0000313" key="8">
    <source>
        <dbReference type="Ensembl" id="ENSTRUP00000075770.1"/>
    </source>
</evidence>
<dbReference type="InterPro" id="IPR011547">
    <property type="entry name" value="SLC26A/SulP_dom"/>
</dbReference>
<keyword evidence="3 6" id="KW-1133">Transmembrane helix</keyword>
<dbReference type="InterPro" id="IPR036513">
    <property type="entry name" value="STAS_dom_sf"/>
</dbReference>
<reference evidence="8 9" key="1">
    <citation type="journal article" date="2011" name="Genome Biol. Evol.">
        <title>Integration of the genetic map and genome assembly of fugu facilitates insights into distinct features of genome evolution in teleosts and mammals.</title>
        <authorList>
            <person name="Kai W."/>
            <person name="Kikuchi K."/>
            <person name="Tohari S."/>
            <person name="Chew A.K."/>
            <person name="Tay A."/>
            <person name="Fujiwara A."/>
            <person name="Hosoya S."/>
            <person name="Suetake H."/>
            <person name="Naruse K."/>
            <person name="Brenner S."/>
            <person name="Suzuki Y."/>
            <person name="Venkatesh B."/>
        </authorList>
    </citation>
    <scope>NUCLEOTIDE SEQUENCE [LARGE SCALE GENOMIC DNA]</scope>
</reference>
<protein>
    <submittedName>
        <fullName evidence="8">Solute carrier family 26 member 6, like 1</fullName>
    </submittedName>
</protein>
<dbReference type="AlphaFoldDB" id="A0A674NS00"/>
<dbReference type="Proteomes" id="UP000005226">
    <property type="component" value="Chromosome 19"/>
</dbReference>
<reference evidence="8" key="3">
    <citation type="submission" date="2025-09" db="UniProtKB">
        <authorList>
            <consortium name="Ensembl"/>
        </authorList>
    </citation>
    <scope>IDENTIFICATION</scope>
</reference>
<dbReference type="CDD" id="cd07042">
    <property type="entry name" value="STAS_SulP_like_sulfate_transporter"/>
    <property type="match status" value="1"/>
</dbReference>
<keyword evidence="2 6" id="KW-0812">Transmembrane</keyword>
<name>A0A674NS00_TAKRU</name>
<feature type="domain" description="STAS" evidence="7">
    <location>
        <begin position="472"/>
        <end position="714"/>
    </location>
</feature>
<keyword evidence="4 6" id="KW-0472">Membrane</keyword>
<feature type="transmembrane region" description="Helical" evidence="6">
    <location>
        <begin position="359"/>
        <end position="379"/>
    </location>
</feature>
<feature type="transmembrane region" description="Helical" evidence="6">
    <location>
        <begin position="97"/>
        <end position="122"/>
    </location>
</feature>
<dbReference type="PROSITE" id="PS01130">
    <property type="entry name" value="SLC26A"/>
    <property type="match status" value="1"/>
</dbReference>
<dbReference type="GeneTree" id="ENSGT01150000286960"/>
<dbReference type="InterPro" id="IPR018045">
    <property type="entry name" value="S04_transporter_CS"/>
</dbReference>
<feature type="compositionally biased region" description="Basic and acidic residues" evidence="5">
    <location>
        <begin position="556"/>
        <end position="569"/>
    </location>
</feature>
<dbReference type="Pfam" id="PF01740">
    <property type="entry name" value="STAS"/>
    <property type="match status" value="1"/>
</dbReference>
<dbReference type="Gene3D" id="3.30.750.24">
    <property type="entry name" value="STAS domain"/>
    <property type="match status" value="1"/>
</dbReference>
<evidence type="ECO:0000256" key="6">
    <source>
        <dbReference type="SAM" id="Phobius"/>
    </source>
</evidence>
<feature type="transmembrane region" description="Helical" evidence="6">
    <location>
        <begin position="176"/>
        <end position="198"/>
    </location>
</feature>
<evidence type="ECO:0000256" key="5">
    <source>
        <dbReference type="SAM" id="MobiDB-lite"/>
    </source>
</evidence>
<accession>A0A674NS00</accession>
<dbReference type="GO" id="GO:0008271">
    <property type="term" value="F:secondary active sulfate transmembrane transporter activity"/>
    <property type="evidence" value="ECO:0007669"/>
    <property type="project" value="InterPro"/>
</dbReference>
<feature type="region of interest" description="Disordered" evidence="5">
    <location>
        <begin position="526"/>
        <end position="586"/>
    </location>
</feature>
<comment type="subcellular location">
    <subcellularLocation>
        <location evidence="1">Membrane</location>
        <topology evidence="1">Multi-pass membrane protein</topology>
    </subcellularLocation>
</comment>
<evidence type="ECO:0000256" key="3">
    <source>
        <dbReference type="ARBA" id="ARBA00022989"/>
    </source>
</evidence>
<dbReference type="SUPFAM" id="SSF52091">
    <property type="entry name" value="SpoIIaa-like"/>
    <property type="match status" value="1"/>
</dbReference>
<organism evidence="8 9">
    <name type="scientific">Takifugu rubripes</name>
    <name type="common">Japanese pufferfish</name>
    <name type="synonym">Fugu rubripes</name>
    <dbReference type="NCBI Taxonomy" id="31033"/>
    <lineage>
        <taxon>Eukaryota</taxon>
        <taxon>Metazoa</taxon>
        <taxon>Chordata</taxon>
        <taxon>Craniata</taxon>
        <taxon>Vertebrata</taxon>
        <taxon>Euteleostomi</taxon>
        <taxon>Actinopterygii</taxon>
        <taxon>Neopterygii</taxon>
        <taxon>Teleostei</taxon>
        <taxon>Neoteleostei</taxon>
        <taxon>Acanthomorphata</taxon>
        <taxon>Eupercaria</taxon>
        <taxon>Tetraodontiformes</taxon>
        <taxon>Tetradontoidea</taxon>
        <taxon>Tetraodontidae</taxon>
        <taxon>Takifugu</taxon>
    </lineage>
</organism>
<evidence type="ECO:0000256" key="2">
    <source>
        <dbReference type="ARBA" id="ARBA00022692"/>
    </source>
</evidence>
<gene>
    <name evidence="8" type="primary">slc26a6l1</name>
</gene>
<keyword evidence="9" id="KW-1185">Reference proteome</keyword>
<reference evidence="8" key="2">
    <citation type="submission" date="2025-08" db="UniProtKB">
        <authorList>
            <consortium name="Ensembl"/>
        </authorList>
    </citation>
    <scope>IDENTIFICATION</scope>
</reference>
<evidence type="ECO:0000259" key="7">
    <source>
        <dbReference type="PROSITE" id="PS50801"/>
    </source>
</evidence>
<feature type="transmembrane region" description="Helical" evidence="6">
    <location>
        <begin position="416"/>
        <end position="448"/>
    </location>
</feature>
<evidence type="ECO:0000313" key="9">
    <source>
        <dbReference type="Proteomes" id="UP000005226"/>
    </source>
</evidence>
<dbReference type="GO" id="GO:0016020">
    <property type="term" value="C:membrane"/>
    <property type="evidence" value="ECO:0007669"/>
    <property type="project" value="UniProtKB-SubCell"/>
</dbReference>
<dbReference type="PROSITE" id="PS50801">
    <property type="entry name" value="STAS"/>
    <property type="match status" value="1"/>
</dbReference>
<dbReference type="InterPro" id="IPR002645">
    <property type="entry name" value="STAS_dom"/>
</dbReference>
<sequence length="731" mass="81025">MEIRQRSLKYMVEREVLDEQKLEEVSQRKTYSDTHRPIRERIKGSIKCTVPRLKKTVVSFFPILYWLPKYSIWDYGMPDLISGISVGIMHLPQGMAYALLASLPPVIGLYTSLYPALIYIFFGTSRHISIGTFTVLSIMVGSVTERLAPDENFFKTNGTNVTEVDTDARDSYRIQVAAATTVLGGLIQVVLGLVKFGFVGTYLSEPLVRAYTTAAAAHAVVAQLKYMFGVSPTRFSGPLALIYITVATLISSYTGLNSSYQISVVGDIPSGLSSPQVPNVSLFGEVISDAFALAIVGYAISISLGKTFALKHGYKVDSNQELVALGLSNTVGGFFQCYSVCPSMSRSLIQETTGGKTQMAGVASALIVLVTILKLGPLFQDLPKAVLSSIVFVNLKGMFKQHSDVVPLWRSSKIDLVVWIFTWVSTLLLNMDLGLAASIIFALLTVIFRTQMPTYSVLGNIPGTELYLDIETHREAREIPGITIFRSSSTVYFANAELYLEALKEKSGLDISKMIIYKRRQEAKQKRREKRAERRAKRQAKREEEVSHGGQWDGTCSDKEEQSWTKRENGTVFVIPTTPRTPEGQSRWEYLKGGDQDCTSLGWMSELQDGDTTTLGSSTEDTLSHDLERVSLGSLGKWTWDIHSIIIDLSTANFIDTVAIKTMKNIFKDFREIDVDVYIAGCQGESTLEFGNFFSESVTKKHLFATVHDAVIYCLNHRGATCTTVIVVFSA</sequence>
<feature type="compositionally biased region" description="Basic residues" evidence="5">
    <location>
        <begin position="526"/>
        <end position="540"/>
    </location>
</feature>